<sequence length="61" mass="6890">DCGAQVFLLNFGSVQYILIDTLSQISACWIIEVDMDIVQIFIINTDGLIRCSEKDFIGFMI</sequence>
<comment type="caution">
    <text evidence="1">The sequence shown here is derived from an EMBL/GenBank/DDBJ whole genome shotgun (WGS) entry which is preliminary data.</text>
</comment>
<reference evidence="1" key="1">
    <citation type="submission" date="2021-06" db="EMBL/GenBank/DDBJ databases">
        <authorList>
            <person name="Kallberg Y."/>
            <person name="Tangrot J."/>
            <person name="Rosling A."/>
        </authorList>
    </citation>
    <scope>NUCLEOTIDE SEQUENCE</scope>
    <source>
        <strain evidence="1">28 12/20/2015</strain>
    </source>
</reference>
<feature type="non-terminal residue" evidence="1">
    <location>
        <position position="61"/>
    </location>
</feature>
<evidence type="ECO:0000313" key="2">
    <source>
        <dbReference type="Proteomes" id="UP000789366"/>
    </source>
</evidence>
<dbReference type="Proteomes" id="UP000789366">
    <property type="component" value="Unassembled WGS sequence"/>
</dbReference>
<gene>
    <name evidence="1" type="ORF">SPELUC_LOCUS16908</name>
</gene>
<feature type="non-terminal residue" evidence="1">
    <location>
        <position position="1"/>
    </location>
</feature>
<name>A0ACA9RC26_9GLOM</name>
<organism evidence="1 2">
    <name type="scientific">Cetraspora pellucida</name>
    <dbReference type="NCBI Taxonomy" id="1433469"/>
    <lineage>
        <taxon>Eukaryota</taxon>
        <taxon>Fungi</taxon>
        <taxon>Fungi incertae sedis</taxon>
        <taxon>Mucoromycota</taxon>
        <taxon>Glomeromycotina</taxon>
        <taxon>Glomeromycetes</taxon>
        <taxon>Diversisporales</taxon>
        <taxon>Gigasporaceae</taxon>
        <taxon>Cetraspora</taxon>
    </lineage>
</organism>
<accession>A0ACA9RC26</accession>
<keyword evidence="2" id="KW-1185">Reference proteome</keyword>
<proteinExistence type="predicted"/>
<dbReference type="EMBL" id="CAJVPW010065592">
    <property type="protein sequence ID" value="CAG8787249.1"/>
    <property type="molecule type" value="Genomic_DNA"/>
</dbReference>
<evidence type="ECO:0000313" key="1">
    <source>
        <dbReference type="EMBL" id="CAG8787249.1"/>
    </source>
</evidence>
<protein>
    <submittedName>
        <fullName evidence="1">10307_t:CDS:1</fullName>
    </submittedName>
</protein>